<evidence type="ECO:0000256" key="1">
    <source>
        <dbReference type="SAM" id="MobiDB-lite"/>
    </source>
</evidence>
<feature type="compositionally biased region" description="Basic residues" evidence="1">
    <location>
        <begin position="65"/>
        <end position="74"/>
    </location>
</feature>
<name>A0A401T4F6_CHIPU</name>
<dbReference type="AlphaFoldDB" id="A0A401T4F6"/>
<dbReference type="Proteomes" id="UP000287033">
    <property type="component" value="Unassembled WGS sequence"/>
</dbReference>
<proteinExistence type="predicted"/>
<sequence>MAATVRPAAVTRPDVTTREAARSLGAAGSDGGGSAGGARFEKVPGGVGLSLGRGVKPYLQERRRGRERKTKTHTRGTAVFPSLRGKCSGRISDRPGPGSAARRQAQAQAQARVWARSPGRDSPEEAAEAAACTPGAARPPRPTVAGSPLVGFITNRRSSSSKARARGLSNTVTRARLPDSSSSSSRVSAAEAAAPGTGADTPLPLTFTIRSSTHCLRGLRHTPPARTIANTRLRPGRPPRSAAAGAGPRRRWNSTTKPLCCRTPGLTWSQSLSLTFTSSTATCRPPALAKDGDISLSSKKKDSCINHPFLTCVCVCEYMSVCIYQR</sequence>
<protein>
    <submittedName>
        <fullName evidence="2">Uncharacterized protein</fullName>
    </submittedName>
</protein>
<keyword evidence="3" id="KW-1185">Reference proteome</keyword>
<comment type="caution">
    <text evidence="2">The sequence shown here is derived from an EMBL/GenBank/DDBJ whole genome shotgun (WGS) entry which is preliminary data.</text>
</comment>
<dbReference type="EMBL" id="BEZZ01001018">
    <property type="protein sequence ID" value="GCC37561.1"/>
    <property type="molecule type" value="Genomic_DNA"/>
</dbReference>
<feature type="compositionally biased region" description="Low complexity" evidence="1">
    <location>
        <begin position="100"/>
        <end position="116"/>
    </location>
</feature>
<evidence type="ECO:0000313" key="2">
    <source>
        <dbReference type="EMBL" id="GCC37561.1"/>
    </source>
</evidence>
<feature type="region of interest" description="Disordered" evidence="1">
    <location>
        <begin position="1"/>
        <end position="204"/>
    </location>
</feature>
<accession>A0A401T4F6</accession>
<gene>
    <name evidence="2" type="ORF">chiPu_0016065</name>
</gene>
<reference evidence="2 3" key="1">
    <citation type="journal article" date="2018" name="Nat. Ecol. Evol.">
        <title>Shark genomes provide insights into elasmobranch evolution and the origin of vertebrates.</title>
        <authorList>
            <person name="Hara Y"/>
            <person name="Yamaguchi K"/>
            <person name="Onimaru K"/>
            <person name="Kadota M"/>
            <person name="Koyanagi M"/>
            <person name="Keeley SD"/>
            <person name="Tatsumi K"/>
            <person name="Tanaka K"/>
            <person name="Motone F"/>
            <person name="Kageyama Y"/>
            <person name="Nozu R"/>
            <person name="Adachi N"/>
            <person name="Nishimura O"/>
            <person name="Nakagawa R"/>
            <person name="Tanegashima C"/>
            <person name="Kiyatake I"/>
            <person name="Matsumoto R"/>
            <person name="Murakumo K"/>
            <person name="Nishida K"/>
            <person name="Terakita A"/>
            <person name="Kuratani S"/>
            <person name="Sato K"/>
            <person name="Hyodo S Kuraku.S."/>
        </authorList>
    </citation>
    <scope>NUCLEOTIDE SEQUENCE [LARGE SCALE GENOMIC DNA]</scope>
</reference>
<organism evidence="2 3">
    <name type="scientific">Chiloscyllium punctatum</name>
    <name type="common">Brownbanded bambooshark</name>
    <name type="synonym">Hemiscyllium punctatum</name>
    <dbReference type="NCBI Taxonomy" id="137246"/>
    <lineage>
        <taxon>Eukaryota</taxon>
        <taxon>Metazoa</taxon>
        <taxon>Chordata</taxon>
        <taxon>Craniata</taxon>
        <taxon>Vertebrata</taxon>
        <taxon>Chondrichthyes</taxon>
        <taxon>Elasmobranchii</taxon>
        <taxon>Galeomorphii</taxon>
        <taxon>Galeoidea</taxon>
        <taxon>Orectolobiformes</taxon>
        <taxon>Hemiscylliidae</taxon>
        <taxon>Chiloscyllium</taxon>
    </lineage>
</organism>
<feature type="region of interest" description="Disordered" evidence="1">
    <location>
        <begin position="229"/>
        <end position="251"/>
    </location>
</feature>
<evidence type="ECO:0000313" key="3">
    <source>
        <dbReference type="Proteomes" id="UP000287033"/>
    </source>
</evidence>
<feature type="compositionally biased region" description="Low complexity" evidence="1">
    <location>
        <begin position="180"/>
        <end position="202"/>
    </location>
</feature>